<dbReference type="EMBL" id="CP119317">
    <property type="protein sequence ID" value="WEK53319.1"/>
    <property type="molecule type" value="Genomic_DNA"/>
</dbReference>
<protein>
    <submittedName>
        <fullName evidence="1">Uncharacterized protein</fullName>
    </submittedName>
</protein>
<keyword evidence="2" id="KW-1185">Reference proteome</keyword>
<proteinExistence type="predicted"/>
<sequence>MTPRELNMHIEEHYRVKDEDQKFEMMLTYLGAKLPLLKEFPTFEKAFGVKLDFEKIEQTDEEMLAQIEKLNAALGGDTF</sequence>
<reference evidence="1" key="1">
    <citation type="submission" date="2023-03" db="EMBL/GenBank/DDBJ databases">
        <title>Andean soil-derived lignocellulolytic bacterial consortium as a source of novel taxa and putative plastic-active enzymes.</title>
        <authorList>
            <person name="Diaz-Garcia L."/>
            <person name="Chuvochina M."/>
            <person name="Feuerriegel G."/>
            <person name="Bunk B."/>
            <person name="Sproer C."/>
            <person name="Streit W.R."/>
            <person name="Rodriguez L.M."/>
            <person name="Overmann J."/>
            <person name="Jimenez D.J."/>
        </authorList>
    </citation>
    <scope>NUCLEOTIDE SEQUENCE</scope>
    <source>
        <strain evidence="1">MAG 2441</strain>
    </source>
</reference>
<evidence type="ECO:0000313" key="2">
    <source>
        <dbReference type="Proteomes" id="UP001178662"/>
    </source>
</evidence>
<gene>
    <name evidence="1" type="ORF">P0Y55_12050</name>
</gene>
<accession>A0AA95JEJ6</accession>
<dbReference type="AlphaFoldDB" id="A0AA95JEJ6"/>
<dbReference type="Proteomes" id="UP001178662">
    <property type="component" value="Chromosome"/>
</dbReference>
<evidence type="ECO:0000313" key="1">
    <source>
        <dbReference type="EMBL" id="WEK53319.1"/>
    </source>
</evidence>
<name>A0AA95JEJ6_9BACL</name>
<organism evidence="1 2">
    <name type="scientific">Candidatus Cohnella colombiensis</name>
    <dbReference type="NCBI Taxonomy" id="3121368"/>
    <lineage>
        <taxon>Bacteria</taxon>
        <taxon>Bacillati</taxon>
        <taxon>Bacillota</taxon>
        <taxon>Bacilli</taxon>
        <taxon>Bacillales</taxon>
        <taxon>Paenibacillaceae</taxon>
        <taxon>Cohnella</taxon>
    </lineage>
</organism>